<reference key="1">
    <citation type="submission" date="2010-11" db="EMBL/GenBank/DDBJ databases">
        <title>The complete sequence of chromosome of Isophaera pallida ATCC 43644.</title>
        <authorList>
            <consortium name="US DOE Joint Genome Institute (JGI-PGF)"/>
            <person name="Lucas S."/>
            <person name="Copeland A."/>
            <person name="Lapidus A."/>
            <person name="Bruce D."/>
            <person name="Goodwin L."/>
            <person name="Pitluck S."/>
            <person name="Kyrpides N."/>
            <person name="Mavromatis K."/>
            <person name="Pagani I."/>
            <person name="Ivanova N."/>
            <person name="Saunders E."/>
            <person name="Brettin T."/>
            <person name="Detter J.C."/>
            <person name="Han C."/>
            <person name="Tapia R."/>
            <person name="Land M."/>
            <person name="Hauser L."/>
            <person name="Markowitz V."/>
            <person name="Cheng J.-F."/>
            <person name="Hugenholtz P."/>
            <person name="Woyke T."/>
            <person name="Wu D."/>
            <person name="Eisen J.A."/>
        </authorList>
    </citation>
    <scope>NUCLEOTIDE SEQUENCE</scope>
    <source>
        <strain>ATCC 43644</strain>
    </source>
</reference>
<accession>E8QXI2</accession>
<dbReference type="RefSeq" id="WP_013565318.1">
    <property type="nucleotide sequence ID" value="NC_014962.1"/>
</dbReference>
<name>E8QXI2_ISOPI</name>
<proteinExistence type="predicted"/>
<dbReference type="KEGG" id="ipa:Isop_2456"/>
<keyword evidence="2" id="KW-1185">Reference proteome</keyword>
<dbReference type="EMBL" id="CP002353">
    <property type="protein sequence ID" value="ADV63030.1"/>
    <property type="molecule type" value="Genomic_DNA"/>
</dbReference>
<organism evidence="1 2">
    <name type="scientific">Isosphaera pallida (strain ATCC 43644 / DSM 9630 / IS1B)</name>
    <dbReference type="NCBI Taxonomy" id="575540"/>
    <lineage>
        <taxon>Bacteria</taxon>
        <taxon>Pseudomonadati</taxon>
        <taxon>Planctomycetota</taxon>
        <taxon>Planctomycetia</taxon>
        <taxon>Isosphaerales</taxon>
        <taxon>Isosphaeraceae</taxon>
        <taxon>Isosphaera</taxon>
    </lineage>
</organism>
<dbReference type="HOGENOM" id="CLU_158539_0_0_0"/>
<dbReference type="OrthoDB" id="285475at2"/>
<gene>
    <name evidence="1" type="ordered locus">Isop_2456</name>
</gene>
<evidence type="ECO:0000313" key="1">
    <source>
        <dbReference type="EMBL" id="ADV63030.1"/>
    </source>
</evidence>
<sequence>MTTPLTLECKVHFHRRGRGSRKELRPGEEPLPAVEPGRVPRVARLMALAIRFDGLLRDGVIASYTELAALGHVTRPRVSQIMNLLQLAPDIQEEILFLPRTVRGRDSLQLRQLQPIAAVLDWRKQRRLWRELLAAAR</sequence>
<dbReference type="STRING" id="575540.Isop_2456"/>
<dbReference type="InParanoid" id="E8QXI2"/>
<dbReference type="eggNOG" id="ENOG5032WT5">
    <property type="taxonomic scope" value="Bacteria"/>
</dbReference>
<dbReference type="AlphaFoldDB" id="E8QXI2"/>
<reference evidence="1 2" key="2">
    <citation type="journal article" date="2011" name="Stand. Genomic Sci.">
        <title>Complete genome sequence of Isosphaera pallida type strain (IS1B).</title>
        <authorList>
            <consortium name="US DOE Joint Genome Institute (JGI-PGF)"/>
            <person name="Goker M."/>
            <person name="Cleland D."/>
            <person name="Saunders E."/>
            <person name="Lapidus A."/>
            <person name="Nolan M."/>
            <person name="Lucas S."/>
            <person name="Hammon N."/>
            <person name="Deshpande S."/>
            <person name="Cheng J.F."/>
            <person name="Tapia R."/>
            <person name="Han C."/>
            <person name="Goodwin L."/>
            <person name="Pitluck S."/>
            <person name="Liolios K."/>
            <person name="Pagani I."/>
            <person name="Ivanova N."/>
            <person name="Mavromatis K."/>
            <person name="Pati A."/>
            <person name="Chen A."/>
            <person name="Palaniappan K."/>
            <person name="Land M."/>
            <person name="Hauser L."/>
            <person name="Chang Y.J."/>
            <person name="Jeffries C.D."/>
            <person name="Detter J.C."/>
            <person name="Beck B."/>
            <person name="Woyke T."/>
            <person name="Bristow J."/>
            <person name="Eisen J.A."/>
            <person name="Markowitz V."/>
            <person name="Hugenholtz P."/>
            <person name="Kyrpides N.C."/>
            <person name="Klenk H.P."/>
        </authorList>
    </citation>
    <scope>NUCLEOTIDE SEQUENCE [LARGE SCALE GENOMIC DNA]</scope>
    <source>
        <strain evidence="2">ATCC 43644 / DSM 9630 / IS1B</strain>
    </source>
</reference>
<evidence type="ECO:0000313" key="2">
    <source>
        <dbReference type="Proteomes" id="UP000008631"/>
    </source>
</evidence>
<protein>
    <submittedName>
        <fullName evidence="1">Uncharacterized protein</fullName>
    </submittedName>
</protein>
<dbReference type="Proteomes" id="UP000008631">
    <property type="component" value="Chromosome"/>
</dbReference>